<evidence type="ECO:0000313" key="6">
    <source>
        <dbReference type="EMBL" id="NYT86460.1"/>
    </source>
</evidence>
<dbReference type="Pfam" id="PF13193">
    <property type="entry name" value="AMP-binding_C"/>
    <property type="match status" value="1"/>
</dbReference>
<organism evidence="6 7">
    <name type="scientific">Pollutimonas harenae</name>
    <dbReference type="NCBI Taxonomy" id="657015"/>
    <lineage>
        <taxon>Bacteria</taxon>
        <taxon>Pseudomonadati</taxon>
        <taxon>Pseudomonadota</taxon>
        <taxon>Betaproteobacteria</taxon>
        <taxon>Burkholderiales</taxon>
        <taxon>Alcaligenaceae</taxon>
        <taxon>Pollutimonas</taxon>
    </lineage>
</organism>
<sequence>MSATTASQKIMKFIHEIPQQQAERQPDAICLYPEAAEPIRYGQLWQHIVDAADWMRSLGVSSGHKVMIVGENCPEMIVMLFACSTLGAWPISVNARLSSREIETIARHSDPTLTFFTARCSDAASAHAETYAAQACESRAFPAGNRAALQNPTTPPEAAELAQAVATLVYTSGTTGAPKGVMVTHKGLLHFAAVSAMSRRMQAHDIAYAALPVSHIFGIATVLMATFQAGASLVLRAKFDVSDVLGSLADPGISILQGVPTMFVRVLSATTGQGPITAPALRYVYTGGAAMDMALKAKVEALFNLPLHHGYGITEYAGSMFITDIDHPRRDSATGHAVEGVELQIVLDGVPVTQPGDKGDILIRGPGTMLGYYRNPEQTAKALLPGGWLHTGDIGYVDADGALFITGRSKDLIIRSGFNVYPQEVEAVINAFPGIRLSAVVGKPQDDGNEEVIAFYEPDAGQSIDLPALAQYLVDHLAPYKRPARMIAIKQIPTTMSGKIQKNPLRAQLLKAP</sequence>
<keyword evidence="3" id="KW-1133">Transmembrane helix</keyword>
<dbReference type="InterPro" id="IPR020845">
    <property type="entry name" value="AMP-binding_CS"/>
</dbReference>
<dbReference type="AlphaFoldDB" id="A0A853H360"/>
<proteinExistence type="inferred from homology"/>
<evidence type="ECO:0000259" key="5">
    <source>
        <dbReference type="Pfam" id="PF13193"/>
    </source>
</evidence>
<feature type="domain" description="AMP-binding enzyme C-terminal" evidence="5">
    <location>
        <begin position="424"/>
        <end position="499"/>
    </location>
</feature>
<dbReference type="GO" id="GO:0031956">
    <property type="term" value="F:medium-chain fatty acid-CoA ligase activity"/>
    <property type="evidence" value="ECO:0007669"/>
    <property type="project" value="TreeGrafter"/>
</dbReference>
<dbReference type="PROSITE" id="PS00455">
    <property type="entry name" value="AMP_BINDING"/>
    <property type="match status" value="1"/>
</dbReference>
<keyword evidence="3" id="KW-0812">Transmembrane</keyword>
<dbReference type="Proteomes" id="UP000554144">
    <property type="component" value="Unassembled WGS sequence"/>
</dbReference>
<feature type="transmembrane region" description="Helical" evidence="3">
    <location>
        <begin position="206"/>
        <end position="227"/>
    </location>
</feature>
<dbReference type="Pfam" id="PF00501">
    <property type="entry name" value="AMP-binding"/>
    <property type="match status" value="1"/>
</dbReference>
<feature type="domain" description="AMP-dependent synthetase/ligase" evidence="4">
    <location>
        <begin position="19"/>
        <end position="373"/>
    </location>
</feature>
<evidence type="ECO:0000313" key="7">
    <source>
        <dbReference type="Proteomes" id="UP000554144"/>
    </source>
</evidence>
<dbReference type="Gene3D" id="3.30.300.30">
    <property type="match status" value="1"/>
</dbReference>
<dbReference type="GO" id="GO:0006631">
    <property type="term" value="P:fatty acid metabolic process"/>
    <property type="evidence" value="ECO:0007669"/>
    <property type="project" value="TreeGrafter"/>
</dbReference>
<accession>A0A853H360</accession>
<protein>
    <submittedName>
        <fullName evidence="6">Acyl--CoA ligase</fullName>
    </submittedName>
</protein>
<dbReference type="InterPro" id="IPR000873">
    <property type="entry name" value="AMP-dep_synth/lig_dom"/>
</dbReference>
<gene>
    <name evidence="6" type="ORF">H0A62_12680</name>
</gene>
<evidence type="ECO:0000259" key="4">
    <source>
        <dbReference type="Pfam" id="PF00501"/>
    </source>
</evidence>
<keyword evidence="3" id="KW-0472">Membrane</keyword>
<comment type="caution">
    <text evidence="6">The sequence shown here is derived from an EMBL/GenBank/DDBJ whole genome shotgun (WGS) entry which is preliminary data.</text>
</comment>
<evidence type="ECO:0000256" key="2">
    <source>
        <dbReference type="ARBA" id="ARBA00022598"/>
    </source>
</evidence>
<dbReference type="InterPro" id="IPR042099">
    <property type="entry name" value="ANL_N_sf"/>
</dbReference>
<dbReference type="PANTHER" id="PTHR43201">
    <property type="entry name" value="ACYL-COA SYNTHETASE"/>
    <property type="match status" value="1"/>
</dbReference>
<comment type="similarity">
    <text evidence="1">Belongs to the ATP-dependent AMP-binding enzyme family.</text>
</comment>
<reference evidence="6 7" key="1">
    <citation type="submission" date="2020-07" db="EMBL/GenBank/DDBJ databases">
        <title>Taxonomic revisions and descriptions of new bacterial species based on genomic comparisons in the high-G+C-content subgroup of the family Alcaligenaceae.</title>
        <authorList>
            <person name="Szabo A."/>
            <person name="Felfoldi T."/>
        </authorList>
    </citation>
    <scope>NUCLEOTIDE SEQUENCE [LARGE SCALE GENOMIC DNA]</scope>
    <source>
        <strain evidence="6 7">DSM 25667</strain>
    </source>
</reference>
<name>A0A853H360_9BURK</name>
<dbReference type="Gene3D" id="3.40.50.12780">
    <property type="entry name" value="N-terminal domain of ligase-like"/>
    <property type="match status" value="1"/>
</dbReference>
<evidence type="ECO:0000256" key="3">
    <source>
        <dbReference type="SAM" id="Phobius"/>
    </source>
</evidence>
<dbReference type="PANTHER" id="PTHR43201:SF5">
    <property type="entry name" value="MEDIUM-CHAIN ACYL-COA LIGASE ACSF2, MITOCHONDRIAL"/>
    <property type="match status" value="1"/>
</dbReference>
<dbReference type="SUPFAM" id="SSF56801">
    <property type="entry name" value="Acetyl-CoA synthetase-like"/>
    <property type="match status" value="1"/>
</dbReference>
<dbReference type="RefSeq" id="WP_180001940.1">
    <property type="nucleotide sequence ID" value="NZ_JACCEV010000003.1"/>
</dbReference>
<evidence type="ECO:0000256" key="1">
    <source>
        <dbReference type="ARBA" id="ARBA00006432"/>
    </source>
</evidence>
<dbReference type="InterPro" id="IPR045851">
    <property type="entry name" value="AMP-bd_C_sf"/>
</dbReference>
<dbReference type="EMBL" id="JACCEV010000003">
    <property type="protein sequence ID" value="NYT86460.1"/>
    <property type="molecule type" value="Genomic_DNA"/>
</dbReference>
<keyword evidence="2 6" id="KW-0436">Ligase</keyword>
<keyword evidence="7" id="KW-1185">Reference proteome</keyword>
<dbReference type="InterPro" id="IPR025110">
    <property type="entry name" value="AMP-bd_C"/>
</dbReference>